<sequence length="425" mass="47624">MTGRLRLSPRSLERHRMTWGVVSFRPILRVIFPCVASARCRASGGTNMSATGFGVPKGAILFEENGFQYEFREYLGEIHQGVHLLLAWRREGGQPQDKVLIKAIGPSNATHPPISRIKRARVRLEEQVRLSKFLVHPGILEVHKMKQVEGTLYVVNEFPSGNSLSSLLTLVGECRRWYSSEFTMFVGARVADVLAFAHGAKDERWRPLNIVHRAIDADHVFLDWKGIVRVSDFGLALSTLPGRVASTLPRPQGDHFYCSPEMLLGKRVDARSDLFSLGVLMLEMSTGHNLLYAPDEVTAEVKASLSPSQLRRVMRAIQRAHLSGGNPLLEDAIWRAATYTQADVDRLTANLYEGLRVTIRKLLHRVPEERYQTAGELAEHLNRWLGEPTFTPADVMTELKSVMDEAGRRMAGTELQHSLAENTSA</sequence>
<evidence type="ECO:0000313" key="8">
    <source>
        <dbReference type="Proteomes" id="UP000032702"/>
    </source>
</evidence>
<evidence type="ECO:0000256" key="3">
    <source>
        <dbReference type="ARBA" id="ARBA00022741"/>
    </source>
</evidence>
<dbReference type="InterPro" id="IPR011009">
    <property type="entry name" value="Kinase-like_dom_sf"/>
</dbReference>
<evidence type="ECO:0000256" key="5">
    <source>
        <dbReference type="ARBA" id="ARBA00022840"/>
    </source>
</evidence>
<evidence type="ECO:0000256" key="2">
    <source>
        <dbReference type="ARBA" id="ARBA00022679"/>
    </source>
</evidence>
<dbReference type="PATRIC" id="fig|378806.16.peg.4568"/>
<evidence type="ECO:0000259" key="6">
    <source>
        <dbReference type="PROSITE" id="PS50011"/>
    </source>
</evidence>
<comment type="caution">
    <text evidence="7">The sequence shown here is derived from an EMBL/GenBank/DDBJ whole genome shotgun (WGS) entry which is preliminary data.</text>
</comment>
<dbReference type="GO" id="GO:0004674">
    <property type="term" value="F:protein serine/threonine kinase activity"/>
    <property type="evidence" value="ECO:0007669"/>
    <property type="project" value="UniProtKB-EC"/>
</dbReference>
<gene>
    <name evidence="7" type="ORF">STIAU_1333</name>
</gene>
<dbReference type="EMBL" id="AAMD01000079">
    <property type="protein sequence ID" value="EAU65522.1"/>
    <property type="molecule type" value="Genomic_DNA"/>
</dbReference>
<evidence type="ECO:0000256" key="4">
    <source>
        <dbReference type="ARBA" id="ARBA00022777"/>
    </source>
</evidence>
<keyword evidence="5" id="KW-0067">ATP-binding</keyword>
<dbReference type="Proteomes" id="UP000032702">
    <property type="component" value="Unassembled WGS sequence"/>
</dbReference>
<keyword evidence="4 7" id="KW-0418">Kinase</keyword>
<dbReference type="SUPFAM" id="SSF56112">
    <property type="entry name" value="Protein kinase-like (PK-like)"/>
    <property type="match status" value="1"/>
</dbReference>
<reference evidence="7 8" key="1">
    <citation type="submission" date="2006-04" db="EMBL/GenBank/DDBJ databases">
        <authorList>
            <person name="Nierman W.C."/>
        </authorList>
    </citation>
    <scope>NUCLEOTIDE SEQUENCE [LARGE SCALE GENOMIC DNA]</scope>
    <source>
        <strain evidence="7 8">DW4/3-1</strain>
    </source>
</reference>
<name>Q08YI0_STIAD</name>
<dbReference type="PROSITE" id="PS50011">
    <property type="entry name" value="PROTEIN_KINASE_DOM"/>
    <property type="match status" value="1"/>
</dbReference>
<dbReference type="SMART" id="SM00220">
    <property type="entry name" value="S_TKc"/>
    <property type="match status" value="1"/>
</dbReference>
<dbReference type="InterPro" id="IPR000719">
    <property type="entry name" value="Prot_kinase_dom"/>
</dbReference>
<protein>
    <recommendedName>
        <fullName evidence="1">non-specific serine/threonine protein kinase</fullName>
        <ecNumber evidence="1">2.7.11.1</ecNumber>
    </recommendedName>
</protein>
<evidence type="ECO:0000313" key="7">
    <source>
        <dbReference type="EMBL" id="EAU65522.1"/>
    </source>
</evidence>
<dbReference type="InterPro" id="IPR050660">
    <property type="entry name" value="NEK_Ser/Thr_kinase"/>
</dbReference>
<dbReference type="EC" id="2.7.11.1" evidence="1"/>
<feature type="domain" description="Protein kinase" evidence="6">
    <location>
        <begin position="69"/>
        <end position="385"/>
    </location>
</feature>
<dbReference type="PANTHER" id="PTHR43671:SF13">
    <property type="entry name" value="SERINE_THREONINE-PROTEIN KINASE NEK2"/>
    <property type="match status" value="1"/>
</dbReference>
<dbReference type="AlphaFoldDB" id="Q08YI0"/>
<keyword evidence="3" id="KW-0547">Nucleotide-binding</keyword>
<dbReference type="Gene3D" id="1.10.510.10">
    <property type="entry name" value="Transferase(Phosphotransferase) domain 1"/>
    <property type="match status" value="1"/>
</dbReference>
<evidence type="ECO:0000256" key="1">
    <source>
        <dbReference type="ARBA" id="ARBA00012513"/>
    </source>
</evidence>
<organism evidence="7 8">
    <name type="scientific">Stigmatella aurantiaca (strain DW4/3-1)</name>
    <dbReference type="NCBI Taxonomy" id="378806"/>
    <lineage>
        <taxon>Bacteria</taxon>
        <taxon>Pseudomonadati</taxon>
        <taxon>Myxococcota</taxon>
        <taxon>Myxococcia</taxon>
        <taxon>Myxococcales</taxon>
        <taxon>Cystobacterineae</taxon>
        <taxon>Archangiaceae</taxon>
        <taxon>Stigmatella</taxon>
    </lineage>
</organism>
<keyword evidence="2" id="KW-0808">Transferase</keyword>
<proteinExistence type="predicted"/>
<dbReference type="PANTHER" id="PTHR43671">
    <property type="entry name" value="SERINE/THREONINE-PROTEIN KINASE NEK"/>
    <property type="match status" value="1"/>
</dbReference>
<dbReference type="Pfam" id="PF00069">
    <property type="entry name" value="Pkinase"/>
    <property type="match status" value="1"/>
</dbReference>
<dbReference type="GO" id="GO:0005524">
    <property type="term" value="F:ATP binding"/>
    <property type="evidence" value="ECO:0007669"/>
    <property type="project" value="UniProtKB-KW"/>
</dbReference>
<accession>Q08YI0</accession>